<reference evidence="1 2" key="1">
    <citation type="submission" date="2018-11" db="EMBL/GenBank/DDBJ databases">
        <title>Clostridium sp. nov., a member of the family Erysipelotrichaceae isolated from pig faeces.</title>
        <authorList>
            <person name="Chang Y.-H."/>
        </authorList>
    </citation>
    <scope>NUCLEOTIDE SEQUENCE [LARGE SCALE GENOMIC DNA]</scope>
    <source>
        <strain evidence="1 2">YH-panp20</strain>
    </source>
</reference>
<comment type="caution">
    <text evidence="1">The sequence shown here is derived from an EMBL/GenBank/DDBJ whole genome shotgun (WGS) entry which is preliminary data.</text>
</comment>
<proteinExistence type="predicted"/>
<organism evidence="1 2">
    <name type="scientific">Absicoccus porci</name>
    <dbReference type="NCBI Taxonomy" id="2486576"/>
    <lineage>
        <taxon>Bacteria</taxon>
        <taxon>Bacillati</taxon>
        <taxon>Bacillota</taxon>
        <taxon>Erysipelotrichia</taxon>
        <taxon>Erysipelotrichales</taxon>
        <taxon>Erysipelotrichaceae</taxon>
        <taxon>Absicoccus</taxon>
    </lineage>
</organism>
<accession>A0A3N0HYQ6</accession>
<dbReference type="Proteomes" id="UP000276568">
    <property type="component" value="Unassembled WGS sequence"/>
</dbReference>
<dbReference type="AlphaFoldDB" id="A0A3N0HYQ6"/>
<protein>
    <submittedName>
        <fullName evidence="1">Uncharacterized protein</fullName>
    </submittedName>
</protein>
<keyword evidence="2" id="KW-1185">Reference proteome</keyword>
<evidence type="ECO:0000313" key="1">
    <source>
        <dbReference type="EMBL" id="RNM29844.1"/>
    </source>
</evidence>
<gene>
    <name evidence="1" type="ORF">EDX97_09480</name>
</gene>
<dbReference type="EMBL" id="RJQC01000003">
    <property type="protein sequence ID" value="RNM29844.1"/>
    <property type="molecule type" value="Genomic_DNA"/>
</dbReference>
<name>A0A3N0HYQ6_9FIRM</name>
<evidence type="ECO:0000313" key="2">
    <source>
        <dbReference type="Proteomes" id="UP000276568"/>
    </source>
</evidence>
<sequence>MKKIVEEQMKYQLYTHKVITNALKESQQSFAMSKQFSELLLDLMEINFGSMATARIAEKAIKIIKRLIEDKGENNDQNR</sequence>
<dbReference type="RefSeq" id="WP_148039809.1">
    <property type="nucleotide sequence ID" value="NZ_RJQC01000003.1"/>
</dbReference>